<comment type="caution">
    <text evidence="3">The sequence shown here is derived from an EMBL/GenBank/DDBJ whole genome shotgun (WGS) entry which is preliminary data.</text>
</comment>
<reference evidence="3 4" key="1">
    <citation type="submission" date="2020-08" db="EMBL/GenBank/DDBJ databases">
        <title>Genomic Encyclopedia of Type Strains, Phase IV (KMG-IV): sequencing the most valuable type-strain genomes for metagenomic binning, comparative biology and taxonomic classification.</title>
        <authorList>
            <person name="Goeker M."/>
        </authorList>
    </citation>
    <scope>NUCLEOTIDE SEQUENCE [LARGE SCALE GENOMIC DNA]</scope>
    <source>
        <strain evidence="3 4">YIM 65646</strain>
    </source>
</reference>
<dbReference type="PROSITE" id="PS51677">
    <property type="entry name" value="NODB"/>
    <property type="match status" value="1"/>
</dbReference>
<evidence type="ECO:0000259" key="2">
    <source>
        <dbReference type="PROSITE" id="PS51677"/>
    </source>
</evidence>
<dbReference type="GO" id="GO:0005975">
    <property type="term" value="P:carbohydrate metabolic process"/>
    <property type="evidence" value="ECO:0007669"/>
    <property type="project" value="InterPro"/>
</dbReference>
<accession>A0A841FJJ9</accession>
<dbReference type="PANTHER" id="PTHR10587">
    <property type="entry name" value="GLYCOSYL TRANSFERASE-RELATED"/>
    <property type="match status" value="1"/>
</dbReference>
<feature type="region of interest" description="Disordered" evidence="1">
    <location>
        <begin position="34"/>
        <end position="96"/>
    </location>
</feature>
<proteinExistence type="predicted"/>
<evidence type="ECO:0000256" key="1">
    <source>
        <dbReference type="SAM" id="MobiDB-lite"/>
    </source>
</evidence>
<dbReference type="GO" id="GO:0016810">
    <property type="term" value="F:hydrolase activity, acting on carbon-nitrogen (but not peptide) bonds"/>
    <property type="evidence" value="ECO:0007669"/>
    <property type="project" value="InterPro"/>
</dbReference>
<dbReference type="Proteomes" id="UP000548476">
    <property type="component" value="Unassembled WGS sequence"/>
</dbReference>
<name>A0A841FJJ9_9ACTN</name>
<dbReference type="Gene3D" id="3.20.20.370">
    <property type="entry name" value="Glycoside hydrolase/deacetylase"/>
    <property type="match status" value="1"/>
</dbReference>
<dbReference type="SUPFAM" id="SSF88713">
    <property type="entry name" value="Glycoside hydrolase/deacetylase"/>
    <property type="match status" value="1"/>
</dbReference>
<protein>
    <submittedName>
        <fullName evidence="3">Peptidoglycan/xylan/chitin deacetylase (PgdA/CDA1 family)</fullName>
    </submittedName>
</protein>
<dbReference type="CDD" id="cd10917">
    <property type="entry name" value="CE4_NodB_like_6s_7s"/>
    <property type="match status" value="1"/>
</dbReference>
<sequence>MTRKTKLVWAAVAAVAVLLAVGIKFALEDPALKAGSQAGAAGPGGESPNPNTGQPSETPTPPPTTPPPSPTPSPSKTKGDGENKPPKPKNPYDRVMYTTGGKSVALTFDDGPDPTWTPQVLGKLRERGIKATFCLIGKNADAHPDLVADIVRDGHTLCNHSWNHDLKLGKRGAEEIRADMQRTNDAIHRGAPGADIAYFRHPGGAWTNRAIDIADELGMKSLNWTVDPADWEKPSAKKIASRVIDGTERGSIVLMHDGGGDRSRTMEALDKILPNLQDRFKLIALRH</sequence>
<dbReference type="RefSeq" id="WP_239122135.1">
    <property type="nucleotide sequence ID" value="NZ_BONT01000046.1"/>
</dbReference>
<dbReference type="EMBL" id="JACHGT010000008">
    <property type="protein sequence ID" value="MBB6036054.1"/>
    <property type="molecule type" value="Genomic_DNA"/>
</dbReference>
<feature type="compositionally biased region" description="Pro residues" evidence="1">
    <location>
        <begin position="58"/>
        <end position="73"/>
    </location>
</feature>
<dbReference type="Pfam" id="PF01522">
    <property type="entry name" value="Polysacc_deac_1"/>
    <property type="match status" value="1"/>
</dbReference>
<evidence type="ECO:0000313" key="4">
    <source>
        <dbReference type="Proteomes" id="UP000548476"/>
    </source>
</evidence>
<feature type="domain" description="NodB homology" evidence="2">
    <location>
        <begin position="102"/>
        <end position="286"/>
    </location>
</feature>
<keyword evidence="4" id="KW-1185">Reference proteome</keyword>
<evidence type="ECO:0000313" key="3">
    <source>
        <dbReference type="EMBL" id="MBB6036054.1"/>
    </source>
</evidence>
<dbReference type="InterPro" id="IPR002509">
    <property type="entry name" value="NODB_dom"/>
</dbReference>
<dbReference type="InterPro" id="IPR050248">
    <property type="entry name" value="Polysacc_deacetylase_ArnD"/>
</dbReference>
<gene>
    <name evidence="3" type="ORF">HNR73_003922</name>
</gene>
<dbReference type="InterPro" id="IPR011330">
    <property type="entry name" value="Glyco_hydro/deAcase_b/a-brl"/>
</dbReference>
<organism evidence="3 4">
    <name type="scientific">Phytomonospora endophytica</name>
    <dbReference type="NCBI Taxonomy" id="714109"/>
    <lineage>
        <taxon>Bacteria</taxon>
        <taxon>Bacillati</taxon>
        <taxon>Actinomycetota</taxon>
        <taxon>Actinomycetes</taxon>
        <taxon>Micromonosporales</taxon>
        <taxon>Micromonosporaceae</taxon>
        <taxon>Phytomonospora</taxon>
    </lineage>
</organism>
<dbReference type="AlphaFoldDB" id="A0A841FJJ9"/>